<accession>A0ABS3FLC9</accession>
<dbReference type="RefSeq" id="WP_207086425.1">
    <property type="nucleotide sequence ID" value="NZ_JAFLQW010000046.1"/>
</dbReference>
<comment type="caution">
    <text evidence="1">The sequence shown here is derived from an EMBL/GenBank/DDBJ whole genome shotgun (WGS) entry which is preliminary data.</text>
</comment>
<protein>
    <submittedName>
        <fullName evidence="1">Uncharacterized protein</fullName>
    </submittedName>
</protein>
<organism evidence="1 2">
    <name type="scientific">Phormidium pseudopriestleyi FRX01</name>
    <dbReference type="NCBI Taxonomy" id="1759528"/>
    <lineage>
        <taxon>Bacteria</taxon>
        <taxon>Bacillati</taxon>
        <taxon>Cyanobacteriota</taxon>
        <taxon>Cyanophyceae</taxon>
        <taxon>Oscillatoriophycideae</taxon>
        <taxon>Oscillatoriales</taxon>
        <taxon>Oscillatoriaceae</taxon>
        <taxon>Phormidium</taxon>
    </lineage>
</organism>
<dbReference type="Proteomes" id="UP000664844">
    <property type="component" value="Unassembled WGS sequence"/>
</dbReference>
<keyword evidence="2" id="KW-1185">Reference proteome</keyword>
<proteinExistence type="predicted"/>
<reference evidence="1 2" key="1">
    <citation type="submission" date="2021-03" db="EMBL/GenBank/DDBJ databases">
        <title>Metabolic Capacity of the Antarctic Cyanobacterium Phormidium pseudopriestleyi that Sustains Oxygenic Photosynthesis in the Presence of Hydrogen Sulfide.</title>
        <authorList>
            <person name="Lumian J.E."/>
            <person name="Jungblut A.D."/>
            <person name="Dillon M.L."/>
            <person name="Hawes I."/>
            <person name="Doran P.T."/>
            <person name="Mackey T.J."/>
            <person name="Dick G.J."/>
            <person name="Grettenberger C.L."/>
            <person name="Sumner D.Y."/>
        </authorList>
    </citation>
    <scope>NUCLEOTIDE SEQUENCE [LARGE SCALE GENOMIC DNA]</scope>
    <source>
        <strain evidence="1 2">FRX01</strain>
    </source>
</reference>
<sequence>MNKAKAIYKVVIRNLEVKNYSQLLPEAQEAMLREAKKLIDSPAVSNWQKQRLSNLLGRIEYFVS</sequence>
<gene>
    <name evidence="1" type="ORF">J0895_01735</name>
</gene>
<dbReference type="EMBL" id="JAFLQW010000046">
    <property type="protein sequence ID" value="MBO0347848.1"/>
    <property type="molecule type" value="Genomic_DNA"/>
</dbReference>
<name>A0ABS3FLC9_9CYAN</name>
<evidence type="ECO:0000313" key="2">
    <source>
        <dbReference type="Proteomes" id="UP000664844"/>
    </source>
</evidence>
<evidence type="ECO:0000313" key="1">
    <source>
        <dbReference type="EMBL" id="MBO0347848.1"/>
    </source>
</evidence>